<gene>
    <name evidence="4" type="ORF">BDEG_24978</name>
</gene>
<feature type="compositionally biased region" description="Low complexity" evidence="2">
    <location>
        <begin position="254"/>
        <end position="274"/>
    </location>
</feature>
<keyword evidence="1" id="KW-0175">Coiled coil</keyword>
<evidence type="ECO:0000256" key="2">
    <source>
        <dbReference type="SAM" id="MobiDB-lite"/>
    </source>
</evidence>
<feature type="region of interest" description="Disordered" evidence="2">
    <location>
        <begin position="237"/>
        <end position="310"/>
    </location>
</feature>
<feature type="signal peptide" evidence="3">
    <location>
        <begin position="1"/>
        <end position="20"/>
    </location>
</feature>
<evidence type="ECO:0000256" key="3">
    <source>
        <dbReference type="SAM" id="SignalP"/>
    </source>
</evidence>
<evidence type="ECO:0000313" key="4">
    <source>
        <dbReference type="EMBL" id="OAJ41358.1"/>
    </source>
</evidence>
<reference evidence="4 5" key="2">
    <citation type="submission" date="2016-05" db="EMBL/GenBank/DDBJ databases">
        <title>Lineage-specific infection strategies underlie the spectrum of fungal disease in amphibians.</title>
        <authorList>
            <person name="Cuomo C.A."/>
            <person name="Farrer R.A."/>
            <person name="James T."/>
            <person name="Longcore J."/>
            <person name="Birren B."/>
        </authorList>
    </citation>
    <scope>NUCLEOTIDE SEQUENCE [LARGE SCALE GENOMIC DNA]</scope>
    <source>
        <strain evidence="4 5">JEL423</strain>
    </source>
</reference>
<feature type="compositionally biased region" description="Polar residues" evidence="2">
    <location>
        <begin position="237"/>
        <end position="253"/>
    </location>
</feature>
<protein>
    <submittedName>
        <fullName evidence="4">Uncharacterized protein</fullName>
    </submittedName>
</protein>
<reference evidence="4 5" key="1">
    <citation type="submission" date="2006-10" db="EMBL/GenBank/DDBJ databases">
        <title>The Genome Sequence of Batrachochytrium dendrobatidis JEL423.</title>
        <authorList>
            <consortium name="The Broad Institute Genome Sequencing Platform"/>
            <person name="Birren B."/>
            <person name="Lander E."/>
            <person name="Galagan J."/>
            <person name="Cuomo C."/>
            <person name="Devon K."/>
            <person name="Jaffe D."/>
            <person name="Butler J."/>
            <person name="Alvarez P."/>
            <person name="Gnerre S."/>
            <person name="Grabherr M."/>
            <person name="Kleber M."/>
            <person name="Mauceli E."/>
            <person name="Brockman W."/>
            <person name="Young S."/>
            <person name="LaButti K."/>
            <person name="Sykes S."/>
            <person name="DeCaprio D."/>
            <person name="Crawford M."/>
            <person name="Koehrsen M."/>
            <person name="Engels R."/>
            <person name="Montgomery P."/>
            <person name="Pearson M."/>
            <person name="Howarth C."/>
            <person name="Larson L."/>
            <person name="White J."/>
            <person name="O'Leary S."/>
            <person name="Kodira C."/>
            <person name="Zeng Q."/>
            <person name="Yandava C."/>
            <person name="Alvarado L."/>
            <person name="Longcore J."/>
            <person name="James T."/>
        </authorList>
    </citation>
    <scope>NUCLEOTIDE SEQUENCE [LARGE SCALE GENOMIC DNA]</scope>
    <source>
        <strain evidence="4 5">JEL423</strain>
    </source>
</reference>
<accession>A0A177WMK8</accession>
<evidence type="ECO:0000256" key="1">
    <source>
        <dbReference type="SAM" id="Coils"/>
    </source>
</evidence>
<feature type="chain" id="PRO_5008077701" evidence="3">
    <location>
        <begin position="21"/>
        <end position="310"/>
    </location>
</feature>
<feature type="region of interest" description="Disordered" evidence="2">
    <location>
        <begin position="197"/>
        <end position="223"/>
    </location>
</feature>
<keyword evidence="3" id="KW-0732">Signal</keyword>
<dbReference type="VEuPathDB" id="FungiDB:BDEG_24978"/>
<dbReference type="AlphaFoldDB" id="A0A177WMK8"/>
<organism evidence="4 5">
    <name type="scientific">Batrachochytrium dendrobatidis (strain JEL423)</name>
    <dbReference type="NCBI Taxonomy" id="403673"/>
    <lineage>
        <taxon>Eukaryota</taxon>
        <taxon>Fungi</taxon>
        <taxon>Fungi incertae sedis</taxon>
        <taxon>Chytridiomycota</taxon>
        <taxon>Chytridiomycota incertae sedis</taxon>
        <taxon>Chytridiomycetes</taxon>
        <taxon>Rhizophydiales</taxon>
        <taxon>Rhizophydiales incertae sedis</taxon>
        <taxon>Batrachochytrium</taxon>
    </lineage>
</organism>
<evidence type="ECO:0000313" key="5">
    <source>
        <dbReference type="Proteomes" id="UP000077115"/>
    </source>
</evidence>
<proteinExistence type="predicted"/>
<dbReference type="Proteomes" id="UP000077115">
    <property type="component" value="Unassembled WGS sequence"/>
</dbReference>
<sequence length="310" mass="34363">MKLSIVVLSSILAVCSVTTAIPVNPSATASAGASTSIVIPSAQTTPSTDLSQLPEEGMKLIKEYTQTKKSRDDAKETYGLTQSEMHVQEKLVKRLHKKIKKLPRKSQISENGSKYSEKLQELEDKLEQEQKNLDELIKKQLEFGCASLTFKLGKIKVQLVKYIFGGNLHYPFDYYMERLTASHQFMELVKTFGNYSPSQQLGSQQDSTSGAHSSSQQAPQGYDNSAFLYDDEMKVSENSGTMHSSSETPIVQPTQTSSNTQAASSSTQKASKSSRLQKVYREIKGGFELGWNQDKSGDRKPLIDPNTNLN</sequence>
<feature type="coiled-coil region" evidence="1">
    <location>
        <begin position="105"/>
        <end position="139"/>
    </location>
</feature>
<dbReference type="EMBL" id="DS022305">
    <property type="protein sequence ID" value="OAJ41358.1"/>
    <property type="molecule type" value="Genomic_DNA"/>
</dbReference>
<name>A0A177WMK8_BATDL</name>